<dbReference type="Proteomes" id="UP000544052">
    <property type="component" value="Unassembled WGS sequence"/>
</dbReference>
<evidence type="ECO:0000256" key="1">
    <source>
        <dbReference type="ARBA" id="ARBA00002286"/>
    </source>
</evidence>
<sequence>MSSPVRTLKARAKTQIVDQIREEQQQYPKEQRFTVAEILRAIKLSKSTYYDERQRILHPSNKYDHIKQAKQAILKIIEEGRVCGRLTYGYRRVKFKLEKLGIHLADATVESLMYQLGVQVSLYNRHRNHQYHSYIGRVGMTADNLLNQTFDKTEPYQVIHTDVSQIKLANGQWAYISVMLDEASKEILAFQISAHPDRSLIIKTLKQLQKQLPTNATPVIHSDQGWHYQLPYYVRQLKDHHFVQSMSRKGNCLDNAPIESFFHLFKAELLDGFPPCKDLLEFKKLSLKYVHYFNHERISLKTKGMTPVEYRNHALAV</sequence>
<dbReference type="PANTHER" id="PTHR46889">
    <property type="entry name" value="TRANSPOSASE INSF FOR INSERTION SEQUENCE IS3B-RELATED"/>
    <property type="match status" value="1"/>
</dbReference>
<keyword evidence="4" id="KW-1185">Reference proteome</keyword>
<dbReference type="InterPro" id="IPR025948">
    <property type="entry name" value="HTH-like_dom"/>
</dbReference>
<comment type="function">
    <text evidence="1">Involved in the transposition of the insertion sequence.</text>
</comment>
<evidence type="ECO:0000313" key="3">
    <source>
        <dbReference type="EMBL" id="MBB1062626.1"/>
    </source>
</evidence>
<protein>
    <submittedName>
        <fullName evidence="3">IS3 family transposase</fullName>
    </submittedName>
</protein>
<dbReference type="Pfam" id="PF13276">
    <property type="entry name" value="HTH_21"/>
    <property type="match status" value="1"/>
</dbReference>
<gene>
    <name evidence="3" type="ORF">H5R64_02260</name>
</gene>
<dbReference type="InterPro" id="IPR050900">
    <property type="entry name" value="Transposase_IS3/IS150/IS904"/>
</dbReference>
<evidence type="ECO:0000313" key="4">
    <source>
        <dbReference type="Proteomes" id="UP000544052"/>
    </source>
</evidence>
<dbReference type="Gene3D" id="3.30.420.10">
    <property type="entry name" value="Ribonuclease H-like superfamily/Ribonuclease H"/>
    <property type="match status" value="1"/>
</dbReference>
<dbReference type="Pfam" id="PF00665">
    <property type="entry name" value="rve"/>
    <property type="match status" value="1"/>
</dbReference>
<accession>A0ABR6E609</accession>
<proteinExistence type="predicted"/>
<dbReference type="InterPro" id="IPR012337">
    <property type="entry name" value="RNaseH-like_sf"/>
</dbReference>
<name>A0ABR6E609_9LACO</name>
<reference evidence="3 4" key="1">
    <citation type="submission" date="2020-07" db="EMBL/GenBank/DDBJ databases">
        <title>Description of Limosilactobacillus balticus sp. nov., Limosilactobacillus agrestis sp. nov., Limosilactobacillus albertensis sp. nov., Limosilactobacillus rudii sp. nov., Limosilactobacillus fastidiosus sp. nov., five novel Limosilactobacillus species isolated from the vertebrate gastrointestinal tract, and proposal of 6 subspecies of Limosilactobacillus reuteri adapted to the gastrointestinal tract of specific vertebrate hosts.</title>
        <authorList>
            <person name="Li F."/>
            <person name="Cheng C."/>
            <person name="Zheng J."/>
            <person name="Quevedo R.M."/>
            <person name="Li J."/>
            <person name="Roos S."/>
            <person name="Gaenzle M.G."/>
            <person name="Walter J."/>
        </authorList>
    </citation>
    <scope>NUCLEOTIDE SEQUENCE [LARGE SCALE GENOMIC DNA]</scope>
    <source>
        <strain evidence="3 4">WF-MO7-1</strain>
    </source>
</reference>
<comment type="caution">
    <text evidence="3">The sequence shown here is derived from an EMBL/GenBank/DDBJ whole genome shotgun (WGS) entry which is preliminary data.</text>
</comment>
<dbReference type="PANTHER" id="PTHR46889:SF5">
    <property type="entry name" value="INTEGRASE PROTEIN"/>
    <property type="match status" value="1"/>
</dbReference>
<dbReference type="SUPFAM" id="SSF53098">
    <property type="entry name" value="Ribonuclease H-like"/>
    <property type="match status" value="1"/>
</dbReference>
<organism evidence="3 4">
    <name type="scientific">Limosilactobacillus fastidiosus</name>
    <dbReference type="NCBI Taxonomy" id="2759855"/>
    <lineage>
        <taxon>Bacteria</taxon>
        <taxon>Bacillati</taxon>
        <taxon>Bacillota</taxon>
        <taxon>Bacilli</taxon>
        <taxon>Lactobacillales</taxon>
        <taxon>Lactobacillaceae</taxon>
        <taxon>Limosilactobacillus</taxon>
    </lineage>
</organism>
<dbReference type="InterPro" id="IPR036397">
    <property type="entry name" value="RNaseH_sf"/>
</dbReference>
<dbReference type="EMBL" id="JACIUZ010000020">
    <property type="protein sequence ID" value="MBB1062626.1"/>
    <property type="molecule type" value="Genomic_DNA"/>
</dbReference>
<dbReference type="NCBIfam" id="NF033516">
    <property type="entry name" value="transpos_IS3"/>
    <property type="match status" value="1"/>
</dbReference>
<feature type="domain" description="Integrase catalytic" evidence="2">
    <location>
        <begin position="151"/>
        <end position="315"/>
    </location>
</feature>
<dbReference type="InterPro" id="IPR001584">
    <property type="entry name" value="Integrase_cat-core"/>
</dbReference>
<dbReference type="Pfam" id="PF13333">
    <property type="entry name" value="rve_2"/>
    <property type="match status" value="1"/>
</dbReference>
<evidence type="ECO:0000259" key="2">
    <source>
        <dbReference type="PROSITE" id="PS50994"/>
    </source>
</evidence>
<dbReference type="PROSITE" id="PS50994">
    <property type="entry name" value="INTEGRASE"/>
    <property type="match status" value="1"/>
</dbReference>
<dbReference type="InterPro" id="IPR048020">
    <property type="entry name" value="Transpos_IS3"/>
</dbReference>